<keyword evidence="4" id="KW-1185">Reference proteome</keyword>
<dbReference type="InterPro" id="IPR056906">
    <property type="entry name" value="ORF2/G2P_dom"/>
</dbReference>
<feature type="region of interest" description="Disordered" evidence="1">
    <location>
        <begin position="413"/>
        <end position="441"/>
    </location>
</feature>
<protein>
    <recommendedName>
        <fullName evidence="2">Replication-associated protein ORF2/G2P domain-containing protein</fullName>
    </recommendedName>
</protein>
<evidence type="ECO:0000256" key="1">
    <source>
        <dbReference type="SAM" id="MobiDB-lite"/>
    </source>
</evidence>
<gene>
    <name evidence="3" type="ORF">H7U32_01110</name>
</gene>
<proteinExistence type="predicted"/>
<accession>A0A939B9K9</accession>
<dbReference type="AlphaFoldDB" id="A0A939B9K9"/>
<feature type="compositionally biased region" description="Basic and acidic residues" evidence="1">
    <location>
        <begin position="428"/>
        <end position="441"/>
    </location>
</feature>
<comment type="caution">
    <text evidence="3">The sequence shown here is derived from an EMBL/GenBank/DDBJ whole genome shotgun (WGS) entry which is preliminary data.</text>
</comment>
<dbReference type="Proteomes" id="UP000718821">
    <property type="component" value="Unassembled WGS sequence"/>
</dbReference>
<organism evidence="3 4">
    <name type="scientific">Bifidobacterium pullorum subsp. saeculare</name>
    <dbReference type="NCBI Taxonomy" id="78257"/>
    <lineage>
        <taxon>Bacteria</taxon>
        <taxon>Bacillati</taxon>
        <taxon>Actinomycetota</taxon>
        <taxon>Actinomycetes</taxon>
        <taxon>Bifidobacteriales</taxon>
        <taxon>Bifidobacteriaceae</taxon>
        <taxon>Bifidobacterium</taxon>
    </lineage>
</organism>
<reference evidence="3" key="2">
    <citation type="journal article" date="2021" name="Sci. Rep.">
        <title>The distribution of antibiotic resistance genes in chicken gut microbiota commensals.</title>
        <authorList>
            <person name="Juricova H."/>
            <person name="Matiasovicova J."/>
            <person name="Kubasova T."/>
            <person name="Cejkova D."/>
            <person name="Rychlik I."/>
        </authorList>
    </citation>
    <scope>NUCLEOTIDE SEQUENCE</scope>
    <source>
        <strain evidence="3">An836</strain>
    </source>
</reference>
<dbReference type="Pfam" id="PF23343">
    <property type="entry name" value="REP_ORF2-G2P"/>
    <property type="match status" value="1"/>
</dbReference>
<evidence type="ECO:0000259" key="2">
    <source>
        <dbReference type="Pfam" id="PF23343"/>
    </source>
</evidence>
<dbReference type="EMBL" id="JACLYU010000001">
    <property type="protein sequence ID" value="MBM6698946.1"/>
    <property type="molecule type" value="Genomic_DNA"/>
</dbReference>
<name>A0A939B9K9_9BIFI</name>
<reference evidence="3" key="1">
    <citation type="submission" date="2020-08" db="EMBL/GenBank/DDBJ databases">
        <authorList>
            <person name="Cejkova D."/>
            <person name="Kubasova T."/>
            <person name="Jahodarova E."/>
            <person name="Rychlik I."/>
        </authorList>
    </citation>
    <scope>NUCLEOTIDE SEQUENCE</scope>
    <source>
        <strain evidence="3">An836</strain>
    </source>
</reference>
<dbReference type="RefSeq" id="WP_204467263.1">
    <property type="nucleotide sequence ID" value="NZ_JACLYU010000001.1"/>
</dbReference>
<evidence type="ECO:0000313" key="4">
    <source>
        <dbReference type="Proteomes" id="UP000718821"/>
    </source>
</evidence>
<sequence>MEKYIINARSFGMSAGRVPSPAEIGAAMKTNSHIGRQAGETCHGWTPAVARRNEQALQRIDFYGAMLKTQRWEIACELYGRDAAGPKPKEENLLDYRPFAVTLTIPADAMPEVSAATFHRWLRTWIKRAQRAGMVHYYWILEFTAAGTPHVHCTAWMRPEVEINGPLLPVAWVEILKGSGIAASLSAQDSEKLDMARGPESWLVYQAKHASRGVQHYQRQVESMPPDWQTTSGRMWGHDRGLPMREPTSWVMSAQSFWVMRRLVQKANTASVTSGRHRFKDEAAKRRAITVSRRMRRCGDLVVSPSRGVGAWLPLPTAVAIMDALPYGSWLDFRDEQLDGYASDPEQRVWGPGWWNNATASTWCQREVYATQRVPMTEDMLAAWLAVAPPEAHTAITRAARIVPSVADMPAESRPVNMLASQESESASDTKGHEDDSEKTA</sequence>
<evidence type="ECO:0000313" key="3">
    <source>
        <dbReference type="EMBL" id="MBM6698946.1"/>
    </source>
</evidence>
<feature type="domain" description="Replication-associated protein ORF2/G2P" evidence="2">
    <location>
        <begin position="100"/>
        <end position="164"/>
    </location>
</feature>